<dbReference type="InParanoid" id="G3HJ56"/>
<sequence>MINTELCTDNFTKKSFVTVAKRMSSEMPLTRLNCTSVPCYGYIPLSQIKDTEIYDCCTTERWTQNGMRNRLSR</sequence>
<name>G3HJ56_CRIGR</name>
<evidence type="ECO:0000313" key="1">
    <source>
        <dbReference type="EMBL" id="EGV97395.1"/>
    </source>
</evidence>
<reference evidence="2" key="1">
    <citation type="journal article" date="2011" name="Nat. Biotechnol.">
        <title>The genomic sequence of the Chinese hamster ovary (CHO)-K1 cell line.</title>
        <authorList>
            <person name="Xu X."/>
            <person name="Nagarajan H."/>
            <person name="Lewis N.E."/>
            <person name="Pan S."/>
            <person name="Cai Z."/>
            <person name="Liu X."/>
            <person name="Chen W."/>
            <person name="Xie M."/>
            <person name="Wang W."/>
            <person name="Hammond S."/>
            <person name="Andersen M.R."/>
            <person name="Neff N."/>
            <person name="Passarelli B."/>
            <person name="Koh W."/>
            <person name="Fan H.C."/>
            <person name="Wang J."/>
            <person name="Gui Y."/>
            <person name="Lee K.H."/>
            <person name="Betenbaugh M.J."/>
            <person name="Quake S.R."/>
            <person name="Famili I."/>
            <person name="Palsson B.O."/>
            <person name="Wang J."/>
        </authorList>
    </citation>
    <scope>NUCLEOTIDE SEQUENCE [LARGE SCALE GENOMIC DNA]</scope>
    <source>
        <strain evidence="2">CHO K1 cell line</strain>
    </source>
</reference>
<accession>G3HJ56</accession>
<organism evidence="1 2">
    <name type="scientific">Cricetulus griseus</name>
    <name type="common">Chinese hamster</name>
    <name type="synonym">Cricetulus barabensis griseus</name>
    <dbReference type="NCBI Taxonomy" id="10029"/>
    <lineage>
        <taxon>Eukaryota</taxon>
        <taxon>Metazoa</taxon>
        <taxon>Chordata</taxon>
        <taxon>Craniata</taxon>
        <taxon>Vertebrata</taxon>
        <taxon>Euteleostomi</taxon>
        <taxon>Mammalia</taxon>
        <taxon>Eutheria</taxon>
        <taxon>Euarchontoglires</taxon>
        <taxon>Glires</taxon>
        <taxon>Rodentia</taxon>
        <taxon>Myomorpha</taxon>
        <taxon>Muroidea</taxon>
        <taxon>Cricetidae</taxon>
        <taxon>Cricetinae</taxon>
        <taxon>Cricetulus</taxon>
    </lineage>
</organism>
<dbReference type="Proteomes" id="UP000001075">
    <property type="component" value="Unassembled WGS sequence"/>
</dbReference>
<evidence type="ECO:0000313" key="2">
    <source>
        <dbReference type="Proteomes" id="UP000001075"/>
    </source>
</evidence>
<proteinExistence type="predicted"/>
<dbReference type="EMBL" id="JH000423">
    <property type="protein sequence ID" value="EGV97395.1"/>
    <property type="molecule type" value="Genomic_DNA"/>
</dbReference>
<dbReference type="AlphaFoldDB" id="G3HJ56"/>
<protein>
    <submittedName>
        <fullName evidence="1">Uncharacterized protein</fullName>
    </submittedName>
</protein>
<gene>
    <name evidence="1" type="ORF">I79_010690</name>
</gene>